<evidence type="ECO:0000313" key="17">
    <source>
        <dbReference type="Proteomes" id="UP000752171"/>
    </source>
</evidence>
<evidence type="ECO:0000259" key="15">
    <source>
        <dbReference type="PROSITE" id="PS51034"/>
    </source>
</evidence>
<dbReference type="AlphaFoldDB" id="A0A8T2LKH1"/>
<comment type="subcellular location">
    <subcellularLocation>
        <location evidence="1">Secreted</location>
        <location evidence="1">Extracellular space</location>
        <location evidence="1">Extracellular matrix</location>
    </subcellularLocation>
    <subcellularLocation>
        <location evidence="14">Zona pellucida</location>
    </subcellularLocation>
    <subcellularLocation>
        <location evidence="14">Cell membrane</location>
        <topology evidence="14">Single-pass type I membrane protein</topology>
    </subcellularLocation>
</comment>
<keyword evidence="9 14" id="KW-0732">Signal</keyword>
<keyword evidence="13" id="KW-0325">Glycoprotein</keyword>
<keyword evidence="11" id="KW-0472">Membrane</keyword>
<dbReference type="SMART" id="SM00241">
    <property type="entry name" value="ZP"/>
    <property type="match status" value="1"/>
</dbReference>
<dbReference type="EMBL" id="JAICCE010000012">
    <property type="protein sequence ID" value="KAG9270422.1"/>
    <property type="molecule type" value="Genomic_DNA"/>
</dbReference>
<comment type="similarity">
    <text evidence="2 14">Belongs to the ZP domain family. ZPC subfamily.</text>
</comment>
<reference evidence="16 17" key="1">
    <citation type="submission" date="2021-07" db="EMBL/GenBank/DDBJ databases">
        <authorList>
            <person name="Imarazene B."/>
            <person name="Zahm M."/>
            <person name="Klopp C."/>
            <person name="Cabau C."/>
            <person name="Beille S."/>
            <person name="Jouanno E."/>
            <person name="Castinel A."/>
            <person name="Lluch J."/>
            <person name="Gil L."/>
            <person name="Kuchtly C."/>
            <person name="Lopez Roques C."/>
            <person name="Donnadieu C."/>
            <person name="Parrinello H."/>
            <person name="Journot L."/>
            <person name="Du K."/>
            <person name="Schartl M."/>
            <person name="Retaux S."/>
            <person name="Guiguen Y."/>
        </authorList>
    </citation>
    <scope>NUCLEOTIDE SEQUENCE [LARGE SCALE GENOMIC DNA]</scope>
    <source>
        <strain evidence="16">Pach_M1</strain>
        <tissue evidence="16">Testis</tissue>
    </source>
</reference>
<dbReference type="PROSITE" id="PS51034">
    <property type="entry name" value="ZP_2"/>
    <property type="match status" value="1"/>
</dbReference>
<dbReference type="Gene3D" id="2.60.40.4100">
    <property type="entry name" value="Zona pellucida, ZP-C domain"/>
    <property type="match status" value="1"/>
</dbReference>
<keyword evidence="6 14" id="KW-0272">Extracellular matrix</keyword>
<keyword evidence="12 14" id="KW-1015">Disulfide bond</keyword>
<evidence type="ECO:0000256" key="2">
    <source>
        <dbReference type="ARBA" id="ARBA00006735"/>
    </source>
</evidence>
<dbReference type="InterPro" id="IPR001507">
    <property type="entry name" value="ZP_dom"/>
</dbReference>
<dbReference type="InterPro" id="IPR042235">
    <property type="entry name" value="ZP-C_dom"/>
</dbReference>
<dbReference type="FunFam" id="2.60.40.4100:FF:000002">
    <property type="entry name" value="Zona pellucida sperm-binding protein 3"/>
    <property type="match status" value="1"/>
</dbReference>
<dbReference type="GO" id="GO:0005886">
    <property type="term" value="C:plasma membrane"/>
    <property type="evidence" value="ECO:0007669"/>
    <property type="project" value="UniProtKB-SubCell"/>
</dbReference>
<dbReference type="GO" id="GO:2000344">
    <property type="term" value="P:positive regulation of acrosome reaction"/>
    <property type="evidence" value="ECO:0007669"/>
    <property type="project" value="UniProtKB-UniRule"/>
</dbReference>
<dbReference type="InterPro" id="IPR055355">
    <property type="entry name" value="ZP-C"/>
</dbReference>
<keyword evidence="5 14" id="KW-0964">Secreted</keyword>
<dbReference type="Gene3D" id="2.60.40.3210">
    <property type="entry name" value="Zona pellucida, ZP-N domain"/>
    <property type="match status" value="1"/>
</dbReference>
<feature type="domain" description="ZP" evidence="15">
    <location>
        <begin position="56"/>
        <end position="316"/>
    </location>
</feature>
<organism evidence="16 17">
    <name type="scientific">Astyanax mexicanus</name>
    <name type="common">Blind cave fish</name>
    <name type="synonym">Astyanax fasciatus mexicanus</name>
    <dbReference type="NCBI Taxonomy" id="7994"/>
    <lineage>
        <taxon>Eukaryota</taxon>
        <taxon>Metazoa</taxon>
        <taxon>Chordata</taxon>
        <taxon>Craniata</taxon>
        <taxon>Vertebrata</taxon>
        <taxon>Euteleostomi</taxon>
        <taxon>Actinopterygii</taxon>
        <taxon>Neopterygii</taxon>
        <taxon>Teleostei</taxon>
        <taxon>Ostariophysi</taxon>
        <taxon>Characiformes</taxon>
        <taxon>Characoidei</taxon>
        <taxon>Acestrorhamphidae</taxon>
        <taxon>Acestrorhamphinae</taxon>
        <taxon>Astyanax</taxon>
    </lineage>
</organism>
<evidence type="ECO:0000256" key="10">
    <source>
        <dbReference type="ARBA" id="ARBA00022989"/>
    </source>
</evidence>
<dbReference type="GO" id="GO:0035805">
    <property type="term" value="C:egg coat"/>
    <property type="evidence" value="ECO:0007669"/>
    <property type="project" value="UniProtKB-SubCell"/>
</dbReference>
<dbReference type="GO" id="GO:0035803">
    <property type="term" value="P:egg coat formation"/>
    <property type="evidence" value="ECO:0007669"/>
    <property type="project" value="UniProtKB-UniRule"/>
</dbReference>
<evidence type="ECO:0000256" key="4">
    <source>
        <dbReference type="ARBA" id="ARBA00022475"/>
    </source>
</evidence>
<dbReference type="GO" id="GO:0007339">
    <property type="term" value="P:binding of sperm to zona pellucida"/>
    <property type="evidence" value="ECO:0007669"/>
    <property type="project" value="UniProtKB-UniRule"/>
</dbReference>
<evidence type="ECO:0000256" key="1">
    <source>
        <dbReference type="ARBA" id="ARBA00004498"/>
    </source>
</evidence>
<comment type="PTM">
    <text evidence="14">Proteolytically cleaved before the transmembrane segment to yield the secreted ectodomain incorporated in the zona pellucida.</text>
</comment>
<evidence type="ECO:0000256" key="13">
    <source>
        <dbReference type="ARBA" id="ARBA00023180"/>
    </source>
</evidence>
<evidence type="ECO:0000256" key="8">
    <source>
        <dbReference type="ARBA" id="ARBA00022692"/>
    </source>
</evidence>
<evidence type="ECO:0000256" key="11">
    <source>
        <dbReference type="ARBA" id="ARBA00023136"/>
    </source>
</evidence>
<dbReference type="Pfam" id="PF23344">
    <property type="entry name" value="ZP-N"/>
    <property type="match status" value="1"/>
</dbReference>
<dbReference type="PANTHER" id="PTHR11576">
    <property type="entry name" value="ZONA PELLUCIDA SPERM-BINDING PROTEIN 3"/>
    <property type="match status" value="1"/>
</dbReference>
<keyword evidence="8" id="KW-0812">Transmembrane</keyword>
<evidence type="ECO:0000256" key="3">
    <source>
        <dbReference type="ARBA" id="ARBA00017980"/>
    </source>
</evidence>
<evidence type="ECO:0000256" key="9">
    <source>
        <dbReference type="ARBA" id="ARBA00022729"/>
    </source>
</evidence>
<evidence type="ECO:0000313" key="16">
    <source>
        <dbReference type="EMBL" id="KAG9270422.1"/>
    </source>
</evidence>
<dbReference type="FunFam" id="2.60.40.3210:FF:000001">
    <property type="entry name" value="Zona pellucida sperm-binding protein 3"/>
    <property type="match status" value="1"/>
</dbReference>
<dbReference type="GO" id="GO:0032190">
    <property type="term" value="F:acrosin binding"/>
    <property type="evidence" value="ECO:0007669"/>
    <property type="project" value="TreeGrafter"/>
</dbReference>
<comment type="caution">
    <text evidence="16">The sequence shown here is derived from an EMBL/GenBank/DDBJ whole genome shotgun (WGS) entry which is preliminary data.</text>
</comment>
<dbReference type="Pfam" id="PF00100">
    <property type="entry name" value="Zona_pellucida"/>
    <property type="match status" value="1"/>
</dbReference>
<dbReference type="PANTHER" id="PTHR11576:SF2">
    <property type="entry name" value="ZONA PELLUCIDA SPERM-BINDING PROTEIN 3"/>
    <property type="match status" value="1"/>
</dbReference>
<evidence type="ECO:0000256" key="7">
    <source>
        <dbReference type="ARBA" id="ARBA00022685"/>
    </source>
</evidence>
<dbReference type="InterPro" id="IPR055356">
    <property type="entry name" value="ZP-N"/>
</dbReference>
<comment type="function">
    <text evidence="14">Component of the zona pellucida, an extracellular matrix surrounding oocytes which mediates sperm binding, induction of the acrosome reaction and prevents post-fertilization polyspermy. The zona pellucida is composed of 3 to 4 glycoproteins, ZP1, ZP2, ZP3, and ZP4. ZP3 is essential for sperm binding and zona matrix formation.</text>
</comment>
<evidence type="ECO:0000256" key="6">
    <source>
        <dbReference type="ARBA" id="ARBA00022530"/>
    </source>
</evidence>
<keyword evidence="7 14" id="KW-0165">Cleavage on pair of basic residues</keyword>
<protein>
    <recommendedName>
        <fullName evidence="3 14">Zona pellucida sperm-binding protein 3</fullName>
    </recommendedName>
</protein>
<dbReference type="PRINTS" id="PR00023">
    <property type="entry name" value="ZPELLUCIDA"/>
</dbReference>
<comment type="domain">
    <text evidence="14">The ZP domain is involved in the polymerization of the ZP proteins to form the zona pellucida.</text>
</comment>
<sequence>MLYPDPLNSLQLQVHLPTEPLKKLLWRFPKAPERPKQFPVQFSLRQPTPVNSVAAACGESMVHVEVKQDFFGNGKLINPSSLTLGGCAAAGLDSAARVLIFNSELQACGSVLTMTKDYLIYSFHLLYHPEPLVGTLIVRTGSVNVQIECHYSRKHNVSSIAVSPTWVPYSSTVAAEEHLVFTMKLMTDDWQYERPSNQYFLGEFMKIEASLTQFNHVPLRVFVDHCVATAVPDINAVPRYTFIENHGCLVDAKITGSNSEFMKRVQDDKLQFQLEVFRFEQTNSSMLYITCFLKASTTLRKTDAEHKACSFETNGWAAADGNDQDCNCCDGECVSRKGRSVHTEEGMLALTYASQKA</sequence>
<proteinExistence type="inferred from homology"/>
<evidence type="ECO:0000256" key="5">
    <source>
        <dbReference type="ARBA" id="ARBA00022525"/>
    </source>
</evidence>
<gene>
    <name evidence="16" type="primary">ZP3</name>
    <name evidence="16" type="ORF">AMEX_G15370</name>
</gene>
<accession>A0A8T2LKH1</accession>
<keyword evidence="4 14" id="KW-1003">Cell membrane</keyword>
<dbReference type="InterPro" id="IPR048290">
    <property type="entry name" value="ZP_chr"/>
</dbReference>
<keyword evidence="10" id="KW-1133">Transmembrane helix</keyword>
<dbReference type="GO" id="GO:0035804">
    <property type="term" value="F:structural constituent of egg coat"/>
    <property type="evidence" value="ECO:0007669"/>
    <property type="project" value="UniProtKB-UniRule"/>
</dbReference>
<dbReference type="Proteomes" id="UP000752171">
    <property type="component" value="Unassembled WGS sequence"/>
</dbReference>
<evidence type="ECO:0000256" key="14">
    <source>
        <dbReference type="RuleBase" id="RU367066"/>
    </source>
</evidence>
<evidence type="ECO:0000256" key="12">
    <source>
        <dbReference type="ARBA" id="ARBA00023157"/>
    </source>
</evidence>
<name>A0A8T2LKH1_ASTMX</name>